<dbReference type="RefSeq" id="XP_009055854.1">
    <property type="nucleotide sequence ID" value="XM_009057606.1"/>
</dbReference>
<dbReference type="KEGG" id="lgi:LOTGIDRAFT_175547"/>
<evidence type="ECO:0000256" key="1">
    <source>
        <dbReference type="SAM" id="MobiDB-lite"/>
    </source>
</evidence>
<feature type="region of interest" description="Disordered" evidence="1">
    <location>
        <begin position="1"/>
        <end position="22"/>
    </location>
</feature>
<evidence type="ECO:0008006" key="4">
    <source>
        <dbReference type="Google" id="ProtNLM"/>
    </source>
</evidence>
<dbReference type="HOGENOM" id="CLU_1393312_0_0_1"/>
<reference evidence="2 3" key="1">
    <citation type="journal article" date="2013" name="Nature">
        <title>Insights into bilaterian evolution from three spiralian genomes.</title>
        <authorList>
            <person name="Simakov O."/>
            <person name="Marletaz F."/>
            <person name="Cho S.J."/>
            <person name="Edsinger-Gonzales E."/>
            <person name="Havlak P."/>
            <person name="Hellsten U."/>
            <person name="Kuo D.H."/>
            <person name="Larsson T."/>
            <person name="Lv J."/>
            <person name="Arendt D."/>
            <person name="Savage R."/>
            <person name="Osoegawa K."/>
            <person name="de Jong P."/>
            <person name="Grimwood J."/>
            <person name="Chapman J.A."/>
            <person name="Shapiro H."/>
            <person name="Aerts A."/>
            <person name="Otillar R.P."/>
            <person name="Terry A.Y."/>
            <person name="Boore J.L."/>
            <person name="Grigoriev I.V."/>
            <person name="Lindberg D.R."/>
            <person name="Seaver E.C."/>
            <person name="Weisblat D.A."/>
            <person name="Putnam N.H."/>
            <person name="Rokhsar D.S."/>
        </authorList>
    </citation>
    <scope>NUCLEOTIDE SEQUENCE [LARGE SCALE GENOMIC DNA]</scope>
</reference>
<feature type="compositionally biased region" description="Polar residues" evidence="1">
    <location>
        <begin position="1"/>
        <end position="13"/>
    </location>
</feature>
<proteinExistence type="predicted"/>
<dbReference type="STRING" id="225164.V4AEA1"/>
<sequence>MRRSAAPSQNQPISKRLKFSAPYKLNTTPAPVSVDLNHNNNKNNIRENSGNFYENHKNSIRQSSSPTVESTYVENFNRIVPISDKASPLKLVESNQNHVYIKPTFKPVQTPVPQSPVSQPVEDGKQKNYFNVVWCKRSNKKHKKWEGDAILVTCGRSVTLYDLEGKEFGKATGYKVKELETLQEDQTLPIGGREIL</sequence>
<dbReference type="OrthoDB" id="413460at2759"/>
<dbReference type="CTD" id="20243237"/>
<protein>
    <recommendedName>
        <fullName evidence="4">DUF2439 domain-containing protein</fullName>
    </recommendedName>
</protein>
<dbReference type="EMBL" id="KB201905">
    <property type="protein sequence ID" value="ESO93455.1"/>
    <property type="molecule type" value="Genomic_DNA"/>
</dbReference>
<organism evidence="2 3">
    <name type="scientific">Lottia gigantea</name>
    <name type="common">Giant owl limpet</name>
    <dbReference type="NCBI Taxonomy" id="225164"/>
    <lineage>
        <taxon>Eukaryota</taxon>
        <taxon>Metazoa</taxon>
        <taxon>Spiralia</taxon>
        <taxon>Lophotrochozoa</taxon>
        <taxon>Mollusca</taxon>
        <taxon>Gastropoda</taxon>
        <taxon>Patellogastropoda</taxon>
        <taxon>Lottioidea</taxon>
        <taxon>Lottiidae</taxon>
        <taxon>Lottia</taxon>
    </lineage>
</organism>
<gene>
    <name evidence="2" type="ORF">LOTGIDRAFT_175547</name>
</gene>
<feature type="non-terminal residue" evidence="2">
    <location>
        <position position="196"/>
    </location>
</feature>
<name>V4AEA1_LOTGI</name>
<keyword evidence="3" id="KW-1185">Reference proteome</keyword>
<evidence type="ECO:0000313" key="2">
    <source>
        <dbReference type="EMBL" id="ESO93455.1"/>
    </source>
</evidence>
<evidence type="ECO:0000313" key="3">
    <source>
        <dbReference type="Proteomes" id="UP000030746"/>
    </source>
</evidence>
<dbReference type="GeneID" id="20243237"/>
<dbReference type="AlphaFoldDB" id="V4AEA1"/>
<dbReference type="Proteomes" id="UP000030746">
    <property type="component" value="Unassembled WGS sequence"/>
</dbReference>
<accession>V4AEA1</accession>